<organism evidence="1">
    <name type="scientific">marine sediment metagenome</name>
    <dbReference type="NCBI Taxonomy" id="412755"/>
    <lineage>
        <taxon>unclassified sequences</taxon>
        <taxon>metagenomes</taxon>
        <taxon>ecological metagenomes</taxon>
    </lineage>
</organism>
<gene>
    <name evidence="1" type="ORF">LCGC14_2506270</name>
</gene>
<dbReference type="SUPFAM" id="SSF53335">
    <property type="entry name" value="S-adenosyl-L-methionine-dependent methyltransferases"/>
    <property type="match status" value="1"/>
</dbReference>
<comment type="caution">
    <text evidence="1">The sequence shown here is derived from an EMBL/GenBank/DDBJ whole genome shotgun (WGS) entry which is preliminary data.</text>
</comment>
<dbReference type="InterPro" id="IPR029063">
    <property type="entry name" value="SAM-dependent_MTases_sf"/>
</dbReference>
<dbReference type="Gene3D" id="3.40.50.150">
    <property type="entry name" value="Vaccinia Virus protein VP39"/>
    <property type="match status" value="1"/>
</dbReference>
<evidence type="ECO:0008006" key="2">
    <source>
        <dbReference type="Google" id="ProtNLM"/>
    </source>
</evidence>
<dbReference type="AlphaFoldDB" id="A0A0F9B0F4"/>
<evidence type="ECO:0000313" key="1">
    <source>
        <dbReference type="EMBL" id="KKL15369.1"/>
    </source>
</evidence>
<feature type="non-terminal residue" evidence="1">
    <location>
        <position position="1"/>
    </location>
</feature>
<reference evidence="1" key="1">
    <citation type="journal article" date="2015" name="Nature">
        <title>Complex archaea that bridge the gap between prokaryotes and eukaryotes.</title>
        <authorList>
            <person name="Spang A."/>
            <person name="Saw J.H."/>
            <person name="Jorgensen S.L."/>
            <person name="Zaremba-Niedzwiedzka K."/>
            <person name="Martijn J."/>
            <person name="Lind A.E."/>
            <person name="van Eijk R."/>
            <person name="Schleper C."/>
            <person name="Guy L."/>
            <person name="Ettema T.J."/>
        </authorList>
    </citation>
    <scope>NUCLEOTIDE SEQUENCE</scope>
</reference>
<accession>A0A0F9B0F4</accession>
<name>A0A0F9B0F4_9ZZZZ</name>
<sequence>AKKFYLKEKNVLEDISLDLKGMYGSLKVDLCRPIPKRFLNRFNLITNYGTTEHVNNQYQVFKNIHDMCRLNGIIIHTLPVVNHWVNHCRYYYSQFFFMELAKLCNYKILHIEIKNAYNPPRPKKNLIYVALFKQNNNDFILTKTFKTLKIFDSKNITYTGNYYTKKKIWLLLDHFVNKIPGKYLKRILRTIQCIYIENFSTNIYNIESSNPKNF</sequence>
<proteinExistence type="predicted"/>
<dbReference type="EMBL" id="LAZR01040086">
    <property type="protein sequence ID" value="KKL15369.1"/>
    <property type="molecule type" value="Genomic_DNA"/>
</dbReference>
<protein>
    <recommendedName>
        <fullName evidence="2">Methyltransferase type 11 domain-containing protein</fullName>
    </recommendedName>
</protein>